<dbReference type="AlphaFoldDB" id="A0A420J3U0"/>
<dbReference type="SUPFAM" id="SSF53933">
    <property type="entry name" value="Microbial ribonucleases"/>
    <property type="match status" value="1"/>
</dbReference>
<gene>
    <name evidence="4" type="ORF">GcM3_035030</name>
</gene>
<sequence>MRSFLTLFASSLLLSVPVHSHVVSKAVHPHDLDDTDKSLTQKSGVQIYVQVGSTIWDSEKGNVCHKDEAPCSGGDDKCHKVGSKCSFKPTNRYGFRCKKIFFNQEKVIAAAREGCIRISKNDQKGKFPKAHLGGRYSKKGPYSEWPINKNGEFFSWFRSTRYRLVMTMDCTVVDAITMNRKGSGHKTCKVERH</sequence>
<evidence type="ECO:0000313" key="5">
    <source>
        <dbReference type="Proteomes" id="UP000283383"/>
    </source>
</evidence>
<dbReference type="GO" id="GO:0016787">
    <property type="term" value="F:hydrolase activity"/>
    <property type="evidence" value="ECO:0007669"/>
    <property type="project" value="UniProtKB-KW"/>
</dbReference>
<evidence type="ECO:0000256" key="1">
    <source>
        <dbReference type="ARBA" id="ARBA00022722"/>
    </source>
</evidence>
<dbReference type="Gene3D" id="3.10.450.30">
    <property type="entry name" value="Microbial ribonucleases"/>
    <property type="match status" value="1"/>
</dbReference>
<keyword evidence="2" id="KW-0378">Hydrolase</keyword>
<dbReference type="InterPro" id="IPR016191">
    <property type="entry name" value="Ribonuclease/ribotoxin"/>
</dbReference>
<keyword evidence="3" id="KW-0732">Signal</keyword>
<keyword evidence="1" id="KW-0540">Nuclease</keyword>
<protein>
    <submittedName>
        <fullName evidence="4">Putative secreted effector protein</fullName>
    </submittedName>
</protein>
<evidence type="ECO:0000313" key="4">
    <source>
        <dbReference type="EMBL" id="RKF81423.1"/>
    </source>
</evidence>
<feature type="signal peptide" evidence="3">
    <location>
        <begin position="1"/>
        <end position="20"/>
    </location>
</feature>
<name>A0A420J3U0_9PEZI</name>
<organism evidence="4 5">
    <name type="scientific">Golovinomyces cichoracearum</name>
    <dbReference type="NCBI Taxonomy" id="62708"/>
    <lineage>
        <taxon>Eukaryota</taxon>
        <taxon>Fungi</taxon>
        <taxon>Dikarya</taxon>
        <taxon>Ascomycota</taxon>
        <taxon>Pezizomycotina</taxon>
        <taxon>Leotiomycetes</taxon>
        <taxon>Erysiphales</taxon>
        <taxon>Erysiphaceae</taxon>
        <taxon>Golovinomyces</taxon>
    </lineage>
</organism>
<keyword evidence="5" id="KW-1185">Reference proteome</keyword>
<dbReference type="EMBL" id="MCBQ01003591">
    <property type="protein sequence ID" value="RKF81423.1"/>
    <property type="molecule type" value="Genomic_DNA"/>
</dbReference>
<dbReference type="GO" id="GO:0004540">
    <property type="term" value="F:RNA nuclease activity"/>
    <property type="evidence" value="ECO:0007669"/>
    <property type="project" value="InterPro"/>
</dbReference>
<accession>A0A420J3U0</accession>
<evidence type="ECO:0000256" key="2">
    <source>
        <dbReference type="ARBA" id="ARBA00022801"/>
    </source>
</evidence>
<evidence type="ECO:0000256" key="3">
    <source>
        <dbReference type="SAM" id="SignalP"/>
    </source>
</evidence>
<dbReference type="GO" id="GO:0003723">
    <property type="term" value="F:RNA binding"/>
    <property type="evidence" value="ECO:0007669"/>
    <property type="project" value="InterPro"/>
</dbReference>
<dbReference type="Proteomes" id="UP000283383">
    <property type="component" value="Unassembled WGS sequence"/>
</dbReference>
<comment type="caution">
    <text evidence="4">The sequence shown here is derived from an EMBL/GenBank/DDBJ whole genome shotgun (WGS) entry which is preliminary data.</text>
</comment>
<proteinExistence type="predicted"/>
<reference evidence="4 5" key="1">
    <citation type="journal article" date="2018" name="BMC Genomics">
        <title>Comparative genome analyses reveal sequence features reflecting distinct modes of host-adaptation between dicot and monocot powdery mildew.</title>
        <authorList>
            <person name="Wu Y."/>
            <person name="Ma X."/>
            <person name="Pan Z."/>
            <person name="Kale S.D."/>
            <person name="Song Y."/>
            <person name="King H."/>
            <person name="Zhang Q."/>
            <person name="Presley C."/>
            <person name="Deng X."/>
            <person name="Wei C.I."/>
            <person name="Xiao S."/>
        </authorList>
    </citation>
    <scope>NUCLEOTIDE SEQUENCE [LARGE SCALE GENOMIC DNA]</scope>
    <source>
        <strain evidence="4">UMSG3</strain>
    </source>
</reference>
<feature type="chain" id="PRO_5019447902" evidence="3">
    <location>
        <begin position="21"/>
        <end position="193"/>
    </location>
</feature>